<evidence type="ECO:0000256" key="3">
    <source>
        <dbReference type="SAM" id="MobiDB-lite"/>
    </source>
</evidence>
<keyword evidence="1 2" id="KW-0175">Coiled coil</keyword>
<dbReference type="PANTHER" id="PTHR23065:SF57">
    <property type="entry name" value="GROWTH ARREST-SPECIFIC PROTEIN 7"/>
    <property type="match status" value="1"/>
</dbReference>
<dbReference type="GO" id="GO:0030136">
    <property type="term" value="C:clathrin-coated vesicle"/>
    <property type="evidence" value="ECO:0007669"/>
    <property type="project" value="TreeGrafter"/>
</dbReference>
<dbReference type="PANTHER" id="PTHR23065">
    <property type="entry name" value="PROLINE-SERINE-THREONINE PHOSPHATASE INTERACTING PROTEIN 1"/>
    <property type="match status" value="1"/>
</dbReference>
<feature type="coiled-coil region" evidence="2">
    <location>
        <begin position="364"/>
        <end position="405"/>
    </location>
</feature>
<dbReference type="GO" id="GO:0005905">
    <property type="term" value="C:clathrin-coated pit"/>
    <property type="evidence" value="ECO:0007669"/>
    <property type="project" value="TreeGrafter"/>
</dbReference>
<organism evidence="5 6">
    <name type="scientific">Pavo cristatus</name>
    <name type="common">Indian peafowl</name>
    <name type="synonym">Blue peafowl</name>
    <dbReference type="NCBI Taxonomy" id="9049"/>
    <lineage>
        <taxon>Eukaryota</taxon>
        <taxon>Metazoa</taxon>
        <taxon>Chordata</taxon>
        <taxon>Craniata</taxon>
        <taxon>Vertebrata</taxon>
        <taxon>Euteleostomi</taxon>
        <taxon>Archelosauria</taxon>
        <taxon>Archosauria</taxon>
        <taxon>Dinosauria</taxon>
        <taxon>Saurischia</taxon>
        <taxon>Theropoda</taxon>
        <taxon>Coelurosauria</taxon>
        <taxon>Aves</taxon>
        <taxon>Neognathae</taxon>
        <taxon>Galloanserae</taxon>
        <taxon>Galliformes</taxon>
        <taxon>Phasianidae</taxon>
        <taxon>Phasianinae</taxon>
        <taxon>Pavo</taxon>
    </lineage>
</organism>
<evidence type="ECO:0000313" key="6">
    <source>
        <dbReference type="Proteomes" id="UP000694428"/>
    </source>
</evidence>
<dbReference type="FunFam" id="1.20.1270.60:FF:000024">
    <property type="entry name" value="growth arrest-specific protein 7 isoform X2"/>
    <property type="match status" value="1"/>
</dbReference>
<dbReference type="Gene3D" id="1.20.1270.60">
    <property type="entry name" value="Arfaptin homology (AH) domain/BAR domain"/>
    <property type="match status" value="1"/>
</dbReference>
<dbReference type="GO" id="GO:0072583">
    <property type="term" value="P:clathrin-dependent endocytosis"/>
    <property type="evidence" value="ECO:0007669"/>
    <property type="project" value="TreeGrafter"/>
</dbReference>
<dbReference type="InterPro" id="IPR031160">
    <property type="entry name" value="F_BAR_dom"/>
</dbReference>
<accession>A0A8C9G6R2</accession>
<evidence type="ECO:0000313" key="5">
    <source>
        <dbReference type="Ensembl" id="ENSPSTP00000024804.1"/>
    </source>
</evidence>
<protein>
    <submittedName>
        <fullName evidence="5">Growth arrest specific 7</fullName>
    </submittedName>
</protein>
<dbReference type="Pfam" id="PF16623">
    <property type="entry name" value="WW_FCH_linker"/>
    <property type="match status" value="1"/>
</dbReference>
<dbReference type="PROSITE" id="PS51741">
    <property type="entry name" value="F_BAR"/>
    <property type="match status" value="1"/>
</dbReference>
<feature type="region of interest" description="Disordered" evidence="3">
    <location>
        <begin position="186"/>
        <end position="210"/>
    </location>
</feature>
<dbReference type="GO" id="GO:0005886">
    <property type="term" value="C:plasma membrane"/>
    <property type="evidence" value="ECO:0007669"/>
    <property type="project" value="TreeGrafter"/>
</dbReference>
<reference evidence="5" key="1">
    <citation type="submission" date="2025-08" db="UniProtKB">
        <authorList>
            <consortium name="Ensembl"/>
        </authorList>
    </citation>
    <scope>IDENTIFICATION</scope>
</reference>
<dbReference type="InterPro" id="IPR027267">
    <property type="entry name" value="AH/BAR_dom_sf"/>
</dbReference>
<dbReference type="GO" id="GO:0048812">
    <property type="term" value="P:neuron projection morphogenesis"/>
    <property type="evidence" value="ECO:0007669"/>
    <property type="project" value="TreeGrafter"/>
</dbReference>
<dbReference type="Proteomes" id="UP000694428">
    <property type="component" value="Unplaced"/>
</dbReference>
<dbReference type="SMART" id="SM00055">
    <property type="entry name" value="FCH"/>
    <property type="match status" value="1"/>
</dbReference>
<feature type="compositionally biased region" description="Polar residues" evidence="3">
    <location>
        <begin position="187"/>
        <end position="197"/>
    </location>
</feature>
<dbReference type="GO" id="GO:0048268">
    <property type="term" value="P:clathrin coat assembly"/>
    <property type="evidence" value="ECO:0007669"/>
    <property type="project" value="TreeGrafter"/>
</dbReference>
<dbReference type="InterPro" id="IPR001060">
    <property type="entry name" value="FCH_dom"/>
</dbReference>
<dbReference type="CDD" id="cd07649">
    <property type="entry name" value="F-BAR_GAS7"/>
    <property type="match status" value="1"/>
</dbReference>
<proteinExistence type="predicted"/>
<reference evidence="5" key="2">
    <citation type="submission" date="2025-09" db="UniProtKB">
        <authorList>
            <consortium name="Ensembl"/>
        </authorList>
    </citation>
    <scope>IDENTIFICATION</scope>
</reference>
<evidence type="ECO:0000256" key="1">
    <source>
        <dbReference type="PROSITE-ProRule" id="PRU01077"/>
    </source>
</evidence>
<evidence type="ECO:0000256" key="2">
    <source>
        <dbReference type="SAM" id="Coils"/>
    </source>
</evidence>
<sequence length="514" mass="58859">MLLFPSNRDNLGAAKQCAWDPEEPCDTAEPSRYCVLPFLNAALGELPSLPASKANKNAVIRRDLYFTYTVLQQNKRGWGSSFQSILPPSVSKRWVSWPAPCTCSGLRWSFLGCRDQQGLPALWSTSASPSCFLQLWEQQVQAMWAACSCSARGLKPAHFLQHVLTVNGYHISGTPVHQLDSAHMNLRKTNGDPQTPGSPAAPPRRQSKESSLTINSVTFPHPDIMPEQQLLKPSEWSYCDYFWADKKDSQGNNTVSGFEILLQKQLKGKQMQKEMAEFVRERIKIEEEYAKNLSKLSQNSLAAQEEGTLGEAWAQLKKSLADEAEVHLKFSSKLQSEVEKPLLNFRENFKKDMKKCDHHIADLRKQLASRYAAVEKARKALTERQKDLEMKTQQLEVKLSNKTEEEIKKARRKSTQAGDDLMRCVDLYNQAQSKWFEEMVTTTLELEKLEVERVEMIRQHLCQYTQLRHETDMFNQSTVELVDQLLRKVDPAKDRELWVKEHKTGDIRPVDMEI</sequence>
<dbReference type="SUPFAM" id="SSF103657">
    <property type="entry name" value="BAR/IMD domain-like"/>
    <property type="match status" value="1"/>
</dbReference>
<dbReference type="AlphaFoldDB" id="A0A8C9G6R2"/>
<dbReference type="Pfam" id="PF00611">
    <property type="entry name" value="FCH"/>
    <property type="match status" value="1"/>
</dbReference>
<dbReference type="Ensembl" id="ENSPSTT00000026101.1">
    <property type="protein sequence ID" value="ENSPSTP00000024804.1"/>
    <property type="gene ID" value="ENSPSTG00000018270.1"/>
</dbReference>
<keyword evidence="6" id="KW-1185">Reference proteome</keyword>
<feature type="domain" description="F-BAR" evidence="4">
    <location>
        <begin position="234"/>
        <end position="494"/>
    </location>
</feature>
<evidence type="ECO:0000259" key="4">
    <source>
        <dbReference type="PROSITE" id="PS51741"/>
    </source>
</evidence>
<name>A0A8C9G6R2_PAVCR</name>
<dbReference type="InterPro" id="IPR037957">
    <property type="entry name" value="GAS7_F-BAR"/>
</dbReference>